<evidence type="ECO:0000313" key="6">
    <source>
        <dbReference type="EMBL" id="KAF3885989.1"/>
    </source>
</evidence>
<dbReference type="InterPro" id="IPR002657">
    <property type="entry name" value="BilAc:Na_symport/Acr3"/>
</dbReference>
<proteinExistence type="predicted"/>
<evidence type="ECO:0000256" key="3">
    <source>
        <dbReference type="ARBA" id="ARBA00022989"/>
    </source>
</evidence>
<comment type="caution">
    <text evidence="7">The sequence shown here is derived from an EMBL/GenBank/DDBJ whole genome shotgun (WGS) entry which is preliminary data.</text>
</comment>
<reference evidence="7" key="1">
    <citation type="journal article" date="2015" name="Genome Announc.">
        <title>Draft Genome Sequence of Tolypothrix boutellei Strain VB521301.</title>
        <authorList>
            <person name="Chandrababunaidu M.M."/>
            <person name="Singh D."/>
            <person name="Sen D."/>
            <person name="Bhan S."/>
            <person name="Das S."/>
            <person name="Gupta A."/>
            <person name="Adhikary S.P."/>
            <person name="Tripathy S."/>
        </authorList>
    </citation>
    <scope>NUCLEOTIDE SEQUENCE</scope>
    <source>
        <strain evidence="7">VB521301</strain>
    </source>
</reference>
<evidence type="ECO:0000256" key="4">
    <source>
        <dbReference type="ARBA" id="ARBA00023136"/>
    </source>
</evidence>
<organism evidence="7">
    <name type="scientific">Tolypothrix bouteillei VB521301</name>
    <dbReference type="NCBI Taxonomy" id="1479485"/>
    <lineage>
        <taxon>Bacteria</taxon>
        <taxon>Bacillati</taxon>
        <taxon>Cyanobacteriota</taxon>
        <taxon>Cyanophyceae</taxon>
        <taxon>Nostocales</taxon>
        <taxon>Tolypothrichaceae</taxon>
        <taxon>Tolypothrix</taxon>
    </lineage>
</organism>
<keyword evidence="3 5" id="KW-1133">Transmembrane helix</keyword>
<feature type="transmembrane region" description="Helical" evidence="5">
    <location>
        <begin position="6"/>
        <end position="28"/>
    </location>
</feature>
<keyword evidence="8" id="KW-1185">Reference proteome</keyword>
<feature type="transmembrane region" description="Helical" evidence="5">
    <location>
        <begin position="100"/>
        <end position="122"/>
    </location>
</feature>
<dbReference type="InterPro" id="IPR038770">
    <property type="entry name" value="Na+/solute_symporter_sf"/>
</dbReference>
<sequence length="297" mass="31831">MEANLFTAVILPLALAIMMLGMGLSLVPKDFQRVRKYPKAVLIGLISQLVFLPVIGFIVAKIVPMQPIIAVGLMIVAICPGGPSSNLITFLALGDVALSVTLTAFSSLIAVFTIPVLANFALQHFLGQTAAISLPIGSTILQIFLITLLPIGLGMGVRQIFPELAHRLEKVTSRFAVALLAVIILLLIVREWNRLPGFILQVGVGVLLLNVLSMFVGFYFSKLFQLNLPQQICIAIEVGIQNATLAIAITAGILNNPDMAVPAVIYSLFMNITGLIAISYGRQLAAAHHKKKSLESA</sequence>
<dbReference type="PANTHER" id="PTHR10361">
    <property type="entry name" value="SODIUM-BILE ACID COTRANSPORTER"/>
    <property type="match status" value="1"/>
</dbReference>
<dbReference type="STRING" id="1479485.DA73_0215585"/>
<dbReference type="RefSeq" id="WP_038075172.1">
    <property type="nucleotide sequence ID" value="NZ_JHEG04000001.1"/>
</dbReference>
<feature type="transmembrane region" description="Helical" evidence="5">
    <location>
        <begin position="232"/>
        <end position="254"/>
    </location>
</feature>
<comment type="subcellular location">
    <subcellularLocation>
        <location evidence="1">Membrane</location>
        <topology evidence="1">Multi-pass membrane protein</topology>
    </subcellularLocation>
</comment>
<dbReference type="InterPro" id="IPR004710">
    <property type="entry name" value="Bilac:Na_transpt"/>
</dbReference>
<dbReference type="EMBL" id="JHEG02000048">
    <property type="protein sequence ID" value="KIE10075.1"/>
    <property type="molecule type" value="Genomic_DNA"/>
</dbReference>
<dbReference type="PANTHER" id="PTHR10361:SF24">
    <property type="entry name" value="P3 PROTEIN"/>
    <property type="match status" value="1"/>
</dbReference>
<name>A0A0C1RCW2_9CYAN</name>
<gene>
    <name evidence="7" type="ORF">DA73_0215585</name>
    <name evidence="6" type="ORF">DA73_0400011285</name>
</gene>
<reference evidence="6" key="2">
    <citation type="submission" date="2019-11" db="EMBL/GenBank/DDBJ databases">
        <title>Improved Assembly of Tolypothrix boutellei genome.</title>
        <authorList>
            <person name="Sarangi A.N."/>
            <person name="Mukherjee M."/>
            <person name="Ghosh S."/>
            <person name="Singh D."/>
            <person name="Das A."/>
            <person name="Kant S."/>
            <person name="Prusty A."/>
            <person name="Tripathy S."/>
        </authorList>
    </citation>
    <scope>NUCLEOTIDE SEQUENCE</scope>
    <source>
        <strain evidence="6">VB521301</strain>
    </source>
</reference>
<dbReference type="OrthoDB" id="9806785at2"/>
<feature type="transmembrane region" description="Helical" evidence="5">
    <location>
        <begin position="260"/>
        <end position="281"/>
    </location>
</feature>
<accession>A0A0C1RCW2</accession>
<feature type="transmembrane region" description="Helical" evidence="5">
    <location>
        <begin position="40"/>
        <end position="62"/>
    </location>
</feature>
<dbReference type="AlphaFoldDB" id="A0A0C1RCW2"/>
<evidence type="ECO:0000313" key="7">
    <source>
        <dbReference type="EMBL" id="KIE10075.1"/>
    </source>
</evidence>
<keyword evidence="2 5" id="KW-0812">Transmembrane</keyword>
<evidence type="ECO:0000256" key="5">
    <source>
        <dbReference type="SAM" id="Phobius"/>
    </source>
</evidence>
<evidence type="ECO:0000256" key="2">
    <source>
        <dbReference type="ARBA" id="ARBA00022692"/>
    </source>
</evidence>
<dbReference type="GO" id="GO:0016020">
    <property type="term" value="C:membrane"/>
    <property type="evidence" value="ECO:0007669"/>
    <property type="project" value="UniProtKB-SubCell"/>
</dbReference>
<feature type="transmembrane region" description="Helical" evidence="5">
    <location>
        <begin position="134"/>
        <end position="154"/>
    </location>
</feature>
<dbReference type="Proteomes" id="UP000029738">
    <property type="component" value="Unassembled WGS sequence"/>
</dbReference>
<dbReference type="Pfam" id="PF01758">
    <property type="entry name" value="SBF"/>
    <property type="match status" value="1"/>
</dbReference>
<evidence type="ECO:0000256" key="1">
    <source>
        <dbReference type="ARBA" id="ARBA00004141"/>
    </source>
</evidence>
<dbReference type="EMBL" id="JHEG04000001">
    <property type="protein sequence ID" value="KAF3885989.1"/>
    <property type="molecule type" value="Genomic_DNA"/>
</dbReference>
<feature type="transmembrane region" description="Helical" evidence="5">
    <location>
        <begin position="175"/>
        <end position="192"/>
    </location>
</feature>
<protein>
    <submittedName>
        <fullName evidence="6 7">Bile acid:sodium symporter</fullName>
    </submittedName>
</protein>
<feature type="transmembrane region" description="Helical" evidence="5">
    <location>
        <begin position="68"/>
        <end position="93"/>
    </location>
</feature>
<feature type="transmembrane region" description="Helical" evidence="5">
    <location>
        <begin position="198"/>
        <end position="220"/>
    </location>
</feature>
<dbReference type="Gene3D" id="1.20.1530.20">
    <property type="match status" value="1"/>
</dbReference>
<evidence type="ECO:0000313" key="8">
    <source>
        <dbReference type="Proteomes" id="UP000029738"/>
    </source>
</evidence>
<keyword evidence="4 5" id="KW-0472">Membrane</keyword>